<evidence type="ECO:0000256" key="1">
    <source>
        <dbReference type="ARBA" id="ARBA00004496"/>
    </source>
</evidence>
<keyword evidence="3 18" id="KW-0820">tRNA-binding</keyword>
<dbReference type="CDD" id="cd01712">
    <property type="entry name" value="PPase_ThiI"/>
    <property type="match status" value="1"/>
</dbReference>
<keyword evidence="2 18" id="KW-0963">Cytoplasm</keyword>
<feature type="binding site" evidence="18">
    <location>
        <position position="266"/>
    </location>
    <ligand>
        <name>ATP</name>
        <dbReference type="ChEBI" id="CHEBI:30616"/>
    </ligand>
</feature>
<dbReference type="InterPro" id="IPR054173">
    <property type="entry name" value="ThiI_fer"/>
</dbReference>
<organism evidence="20 21">
    <name type="scientific">Candidatus Manganitrophus noduliformans</name>
    <dbReference type="NCBI Taxonomy" id="2606439"/>
    <lineage>
        <taxon>Bacteria</taxon>
        <taxon>Pseudomonadati</taxon>
        <taxon>Nitrospirota</taxon>
        <taxon>Nitrospiria</taxon>
        <taxon>Candidatus Troglogloeales</taxon>
        <taxon>Candidatus Manganitrophaceae</taxon>
        <taxon>Candidatus Manganitrophus</taxon>
    </lineage>
</organism>
<comment type="caution">
    <text evidence="20">The sequence shown here is derived from an EMBL/GenBank/DDBJ whole genome shotgun (WGS) entry which is preliminary data.</text>
</comment>
<feature type="binding site" evidence="18">
    <location>
        <position position="297"/>
    </location>
    <ligand>
        <name>ATP</name>
        <dbReference type="ChEBI" id="CHEBI:30616"/>
    </ligand>
</feature>
<dbReference type="GO" id="GO:0002937">
    <property type="term" value="P:tRNA 4-thiouridine biosynthesis"/>
    <property type="evidence" value="ECO:0007669"/>
    <property type="project" value="TreeGrafter"/>
</dbReference>
<proteinExistence type="inferred from homology"/>
<dbReference type="InterPro" id="IPR014729">
    <property type="entry name" value="Rossmann-like_a/b/a_fold"/>
</dbReference>
<dbReference type="Pfam" id="PF22025">
    <property type="entry name" value="ThiI_fer"/>
    <property type="match status" value="1"/>
</dbReference>
<dbReference type="UniPathway" id="UPA00060"/>
<accession>A0A7X6DP36</accession>
<sequence>MSKMPPNSLVVHYHEIALKGDNRPLFVRQLIENIQQATLRLGVQKIVAPRGRIILFLEEGANWTEIVGRLKSVFGIANYSPAWRRSTGYEAIEETIAALIPEKAFASFRMSARRGDKSYPIRSQELNERLGRFVEEKSGARVDLENPERTFHVEILPREALIYTEKHRGPGGLPVGVSGPVAALISGGIDSPVASYQMMKRGCTVSFIHFHSYPFVTKASWEKAEELVEHLTAYQFHSRLYAVPFGEVQRQIVTSAPPALRVVLYRRFMVRIAQELARREGAKALLTGESVGQVASQTLENLAVIEEVAALPILRPLIGFNKDEIITVAQEIGTYPISIQPDQDCCRLFIPPHPAVRARLEAIHQAEAKLDIDGLVKMGVEGVVMREFRFGEG</sequence>
<comment type="similarity">
    <text evidence="12 18">Belongs to the ThiI family.</text>
</comment>
<dbReference type="EC" id="2.8.1.4" evidence="13 18"/>
<dbReference type="CDD" id="cd11716">
    <property type="entry name" value="THUMP_ThiI"/>
    <property type="match status" value="1"/>
</dbReference>
<dbReference type="NCBIfam" id="TIGR00342">
    <property type="entry name" value="tRNA uracil 4-sulfurtransferase ThiI"/>
    <property type="match status" value="1"/>
</dbReference>
<dbReference type="EMBL" id="VTOW01000001">
    <property type="protein sequence ID" value="NKE70782.1"/>
    <property type="molecule type" value="Genomic_DNA"/>
</dbReference>
<dbReference type="Gene3D" id="3.30.2130.30">
    <property type="match status" value="1"/>
</dbReference>
<dbReference type="PANTHER" id="PTHR43209">
    <property type="entry name" value="TRNA SULFURTRANSFERASE"/>
    <property type="match status" value="1"/>
</dbReference>
<evidence type="ECO:0000259" key="19">
    <source>
        <dbReference type="PROSITE" id="PS51165"/>
    </source>
</evidence>
<dbReference type="GO" id="GO:0140741">
    <property type="term" value="F:tRNA-uracil-4 sulfurtransferase activity"/>
    <property type="evidence" value="ECO:0007669"/>
    <property type="project" value="UniProtKB-EC"/>
</dbReference>
<dbReference type="InterPro" id="IPR050102">
    <property type="entry name" value="tRNA_sulfurtransferase_ThiI"/>
</dbReference>
<evidence type="ECO:0000256" key="2">
    <source>
        <dbReference type="ARBA" id="ARBA00022490"/>
    </source>
</evidence>
<reference evidence="20 21" key="1">
    <citation type="journal article" date="2020" name="Nature">
        <title>Bacterial chemolithoautotrophy via manganese oxidation.</title>
        <authorList>
            <person name="Yu H."/>
            <person name="Leadbetter J.R."/>
        </authorList>
    </citation>
    <scope>NUCLEOTIDE SEQUENCE [LARGE SCALE GENOMIC DNA]</scope>
    <source>
        <strain evidence="20 21">Mn-1</strain>
    </source>
</reference>
<evidence type="ECO:0000256" key="11">
    <source>
        <dbReference type="ARBA" id="ARBA00058382"/>
    </source>
</evidence>
<gene>
    <name evidence="18 20" type="primary">thiI</name>
    <name evidence="20" type="ORF">MNODULE_08525</name>
</gene>
<feature type="binding site" evidence="18">
    <location>
        <begin position="184"/>
        <end position="185"/>
    </location>
    <ligand>
        <name>ATP</name>
        <dbReference type="ChEBI" id="CHEBI:30616"/>
    </ligand>
</feature>
<dbReference type="Gene3D" id="3.40.50.620">
    <property type="entry name" value="HUPs"/>
    <property type="match status" value="1"/>
</dbReference>
<dbReference type="InterPro" id="IPR020536">
    <property type="entry name" value="ThiI_AANH"/>
</dbReference>
<comment type="function">
    <text evidence="11 18">Catalyzes the ATP-dependent transfer of a sulfur to tRNA to produce 4-thiouridine in position 8 of tRNAs, which functions as a near-UV photosensor. Also catalyzes the transfer of sulfur to the sulfur carrier protein ThiS, forming ThiS-thiocarboxylate. This is a step in the synthesis of thiazole, in the thiamine biosynthesis pathway. The sulfur is donated as persulfide by IscS.</text>
</comment>
<comment type="pathway">
    <text evidence="18">Cofactor biosynthesis; thiamine diphosphate biosynthesis.</text>
</comment>
<feature type="domain" description="THUMP" evidence="19">
    <location>
        <begin position="64"/>
        <end position="166"/>
    </location>
</feature>
<dbReference type="InterPro" id="IPR049961">
    <property type="entry name" value="ThiI_N"/>
</dbReference>
<dbReference type="SMART" id="SM00981">
    <property type="entry name" value="THUMP"/>
    <property type="match status" value="1"/>
</dbReference>
<dbReference type="PANTHER" id="PTHR43209:SF1">
    <property type="entry name" value="TRNA SULFURTRANSFERASE"/>
    <property type="match status" value="1"/>
</dbReference>
<dbReference type="PROSITE" id="PS51165">
    <property type="entry name" value="THUMP"/>
    <property type="match status" value="1"/>
</dbReference>
<keyword evidence="4 18" id="KW-0808">Transferase</keyword>
<keyword evidence="8 18" id="KW-0784">Thiamine biosynthesis</keyword>
<evidence type="ECO:0000256" key="5">
    <source>
        <dbReference type="ARBA" id="ARBA00022741"/>
    </source>
</evidence>
<dbReference type="Pfam" id="PF02568">
    <property type="entry name" value="ThiI"/>
    <property type="match status" value="1"/>
</dbReference>
<evidence type="ECO:0000256" key="8">
    <source>
        <dbReference type="ARBA" id="ARBA00022977"/>
    </source>
</evidence>
<dbReference type="RefSeq" id="WP_168059016.1">
    <property type="nucleotide sequence ID" value="NZ_VTOW01000001.1"/>
</dbReference>
<dbReference type="FunFam" id="3.40.50.620:FF:000053">
    <property type="entry name" value="Probable tRNA sulfurtransferase"/>
    <property type="match status" value="1"/>
</dbReference>
<comment type="catalytic activity">
    <reaction evidence="9 18">
        <text>[ThiI sulfur-carrier protein]-S-sulfanyl-L-cysteine + a uridine in tRNA + 2 reduced [2Fe-2S]-[ferredoxin] + ATP + H(+) = [ThiI sulfur-carrier protein]-L-cysteine + a 4-thiouridine in tRNA + 2 oxidized [2Fe-2S]-[ferredoxin] + AMP + diphosphate</text>
        <dbReference type="Rhea" id="RHEA:24176"/>
        <dbReference type="Rhea" id="RHEA-COMP:10000"/>
        <dbReference type="Rhea" id="RHEA-COMP:10001"/>
        <dbReference type="Rhea" id="RHEA-COMP:13337"/>
        <dbReference type="Rhea" id="RHEA-COMP:13338"/>
        <dbReference type="Rhea" id="RHEA-COMP:13339"/>
        <dbReference type="Rhea" id="RHEA-COMP:13340"/>
        <dbReference type="ChEBI" id="CHEBI:15378"/>
        <dbReference type="ChEBI" id="CHEBI:29950"/>
        <dbReference type="ChEBI" id="CHEBI:30616"/>
        <dbReference type="ChEBI" id="CHEBI:33019"/>
        <dbReference type="ChEBI" id="CHEBI:33737"/>
        <dbReference type="ChEBI" id="CHEBI:33738"/>
        <dbReference type="ChEBI" id="CHEBI:61963"/>
        <dbReference type="ChEBI" id="CHEBI:65315"/>
        <dbReference type="ChEBI" id="CHEBI:136798"/>
        <dbReference type="ChEBI" id="CHEBI:456215"/>
        <dbReference type="EC" id="2.8.1.4"/>
    </reaction>
</comment>
<dbReference type="GO" id="GO:0009228">
    <property type="term" value="P:thiamine biosynthetic process"/>
    <property type="evidence" value="ECO:0007669"/>
    <property type="project" value="UniProtKB-KW"/>
</dbReference>
<dbReference type="InterPro" id="IPR004114">
    <property type="entry name" value="THUMP_dom"/>
</dbReference>
<evidence type="ECO:0000256" key="3">
    <source>
        <dbReference type="ARBA" id="ARBA00022555"/>
    </source>
</evidence>
<dbReference type="GO" id="GO:0004810">
    <property type="term" value="F:CCA tRNA nucleotidyltransferase activity"/>
    <property type="evidence" value="ECO:0007669"/>
    <property type="project" value="InterPro"/>
</dbReference>
<feature type="binding site" evidence="18">
    <location>
        <position position="288"/>
    </location>
    <ligand>
        <name>ATP</name>
        <dbReference type="ChEBI" id="CHEBI:30616"/>
    </ligand>
</feature>
<comment type="catalytic activity">
    <reaction evidence="10 18">
        <text>[ThiS sulfur-carrier protein]-C-terminal Gly-Gly-AMP + S-sulfanyl-L-cysteinyl-[cysteine desulfurase] + AH2 = [ThiS sulfur-carrier protein]-C-terminal-Gly-aminoethanethioate + L-cysteinyl-[cysteine desulfurase] + A + AMP + 2 H(+)</text>
        <dbReference type="Rhea" id="RHEA:43340"/>
        <dbReference type="Rhea" id="RHEA-COMP:12157"/>
        <dbReference type="Rhea" id="RHEA-COMP:12158"/>
        <dbReference type="Rhea" id="RHEA-COMP:12910"/>
        <dbReference type="Rhea" id="RHEA-COMP:19908"/>
        <dbReference type="ChEBI" id="CHEBI:13193"/>
        <dbReference type="ChEBI" id="CHEBI:15378"/>
        <dbReference type="ChEBI" id="CHEBI:17499"/>
        <dbReference type="ChEBI" id="CHEBI:29950"/>
        <dbReference type="ChEBI" id="CHEBI:61963"/>
        <dbReference type="ChEBI" id="CHEBI:90618"/>
        <dbReference type="ChEBI" id="CHEBI:232372"/>
        <dbReference type="ChEBI" id="CHEBI:456215"/>
    </reaction>
</comment>
<keyword evidence="21" id="KW-1185">Reference proteome</keyword>
<dbReference type="Pfam" id="PF02926">
    <property type="entry name" value="THUMP"/>
    <property type="match status" value="1"/>
</dbReference>
<dbReference type="GO" id="GO:0052837">
    <property type="term" value="P:thiazole biosynthetic process"/>
    <property type="evidence" value="ECO:0007669"/>
    <property type="project" value="TreeGrafter"/>
</dbReference>
<dbReference type="GO" id="GO:0005524">
    <property type="term" value="F:ATP binding"/>
    <property type="evidence" value="ECO:0007669"/>
    <property type="project" value="UniProtKB-UniRule"/>
</dbReference>
<evidence type="ECO:0000256" key="18">
    <source>
        <dbReference type="HAMAP-Rule" id="MF_00021"/>
    </source>
</evidence>
<dbReference type="GO" id="GO:0005829">
    <property type="term" value="C:cytosol"/>
    <property type="evidence" value="ECO:0007669"/>
    <property type="project" value="TreeGrafter"/>
</dbReference>
<evidence type="ECO:0000256" key="13">
    <source>
        <dbReference type="ARBA" id="ARBA00066827"/>
    </source>
</evidence>
<evidence type="ECO:0000313" key="20">
    <source>
        <dbReference type="EMBL" id="NKE70782.1"/>
    </source>
</evidence>
<dbReference type="Proteomes" id="UP000534783">
    <property type="component" value="Unassembled WGS sequence"/>
</dbReference>
<dbReference type="SUPFAM" id="SSF143437">
    <property type="entry name" value="THUMP domain-like"/>
    <property type="match status" value="1"/>
</dbReference>
<dbReference type="AlphaFoldDB" id="A0A7X6DP36"/>
<keyword evidence="6 18" id="KW-0067">ATP-binding</keyword>
<dbReference type="HAMAP" id="MF_00021">
    <property type="entry name" value="ThiI"/>
    <property type="match status" value="1"/>
</dbReference>
<evidence type="ECO:0000256" key="16">
    <source>
        <dbReference type="ARBA" id="ARBA00077849"/>
    </source>
</evidence>
<evidence type="ECO:0000256" key="6">
    <source>
        <dbReference type="ARBA" id="ARBA00022840"/>
    </source>
</evidence>
<evidence type="ECO:0000256" key="15">
    <source>
        <dbReference type="ARBA" id="ARBA00075337"/>
    </source>
</evidence>
<dbReference type="GO" id="GO:0009229">
    <property type="term" value="P:thiamine diphosphate biosynthetic process"/>
    <property type="evidence" value="ECO:0007669"/>
    <property type="project" value="UniProtKB-UniRule"/>
</dbReference>
<dbReference type="InterPro" id="IPR003720">
    <property type="entry name" value="tRNA_STrfase"/>
</dbReference>
<protein>
    <recommendedName>
        <fullName evidence="14 18">Probable tRNA sulfurtransferase</fullName>
        <ecNumber evidence="13 18">2.8.1.4</ecNumber>
    </recommendedName>
    <alternativeName>
        <fullName evidence="15 18">Sulfur carrier protein ThiS sulfurtransferase</fullName>
    </alternativeName>
    <alternativeName>
        <fullName evidence="16 18">Thiamine biosynthesis protein ThiI</fullName>
    </alternativeName>
    <alternativeName>
        <fullName evidence="17 18">tRNA 4-thiouridine synthase</fullName>
    </alternativeName>
</protein>
<dbReference type="GO" id="GO:0000049">
    <property type="term" value="F:tRNA binding"/>
    <property type="evidence" value="ECO:0007669"/>
    <property type="project" value="UniProtKB-UniRule"/>
</dbReference>
<evidence type="ECO:0000256" key="14">
    <source>
        <dbReference type="ARBA" id="ARBA00071867"/>
    </source>
</evidence>
<keyword evidence="7 18" id="KW-0694">RNA-binding</keyword>
<evidence type="ECO:0000256" key="7">
    <source>
        <dbReference type="ARBA" id="ARBA00022884"/>
    </source>
</evidence>
<feature type="binding site" evidence="18">
    <location>
        <begin position="209"/>
        <end position="210"/>
    </location>
    <ligand>
        <name>ATP</name>
        <dbReference type="ChEBI" id="CHEBI:30616"/>
    </ligand>
</feature>
<dbReference type="SUPFAM" id="SSF52402">
    <property type="entry name" value="Adenine nucleotide alpha hydrolases-like"/>
    <property type="match status" value="1"/>
</dbReference>
<name>A0A7X6DP36_9BACT</name>
<comment type="subcellular location">
    <subcellularLocation>
        <location evidence="1 18">Cytoplasm</location>
    </subcellularLocation>
</comment>
<keyword evidence="5 18" id="KW-0547">Nucleotide-binding</keyword>
<dbReference type="InterPro" id="IPR049962">
    <property type="entry name" value="THUMP_ThiI"/>
</dbReference>
<evidence type="ECO:0000313" key="21">
    <source>
        <dbReference type="Proteomes" id="UP000534783"/>
    </source>
</evidence>
<evidence type="ECO:0000256" key="17">
    <source>
        <dbReference type="ARBA" id="ARBA00080570"/>
    </source>
</evidence>
<evidence type="ECO:0000256" key="10">
    <source>
        <dbReference type="ARBA" id="ARBA00052330"/>
    </source>
</evidence>
<evidence type="ECO:0000256" key="9">
    <source>
        <dbReference type="ARBA" id="ARBA00050570"/>
    </source>
</evidence>
<evidence type="ECO:0000256" key="12">
    <source>
        <dbReference type="ARBA" id="ARBA00061472"/>
    </source>
</evidence>
<evidence type="ECO:0000256" key="4">
    <source>
        <dbReference type="ARBA" id="ARBA00022679"/>
    </source>
</evidence>